<dbReference type="InterPro" id="IPR007712">
    <property type="entry name" value="RelE/ParE_toxin"/>
</dbReference>
<protein>
    <submittedName>
        <fullName evidence="2">Type II toxin-antitoxin system RelE/ParE family toxin</fullName>
    </submittedName>
</protein>
<sequence>MTATVRWERQAIADREDIYRYLYQNAGLEVANATDDKFAAAVALLETTPEAGVSIGKSGERRKLVLARLPFILVYALKRHSGDVHILRLLHTARDVSARYRSR</sequence>
<reference evidence="2" key="1">
    <citation type="submission" date="2024-07" db="EMBL/GenBank/DDBJ databases">
        <authorList>
            <person name="Pedron J."/>
        </authorList>
    </citation>
    <scope>NUCLEOTIDE SEQUENCE</scope>
    <source>
        <strain evidence="2">A642-S2-A17</strain>
    </source>
</reference>
<name>A0AB39I723_9GAMM</name>
<dbReference type="Gene3D" id="3.30.2310.20">
    <property type="entry name" value="RelE-like"/>
    <property type="match status" value="1"/>
</dbReference>
<keyword evidence="1" id="KW-1277">Toxin-antitoxin system</keyword>
<dbReference type="Pfam" id="PF05016">
    <property type="entry name" value="ParE_toxin"/>
    <property type="match status" value="1"/>
</dbReference>
<evidence type="ECO:0000313" key="2">
    <source>
        <dbReference type="EMBL" id="XDL13601.1"/>
    </source>
</evidence>
<organism evidence="2">
    <name type="scientific">Dickeya oryzae</name>
    <dbReference type="NCBI Taxonomy" id="1240404"/>
    <lineage>
        <taxon>Bacteria</taxon>
        <taxon>Pseudomonadati</taxon>
        <taxon>Pseudomonadota</taxon>
        <taxon>Gammaproteobacteria</taxon>
        <taxon>Enterobacterales</taxon>
        <taxon>Pectobacteriaceae</taxon>
        <taxon>Dickeya</taxon>
    </lineage>
</organism>
<gene>
    <name evidence="2" type="ORF">LF923_0015540</name>
</gene>
<dbReference type="GeneID" id="55487716"/>
<evidence type="ECO:0000256" key="1">
    <source>
        <dbReference type="ARBA" id="ARBA00022649"/>
    </source>
</evidence>
<proteinExistence type="predicted"/>
<accession>A0AB39I723</accession>
<dbReference type="EMBL" id="CP162411">
    <property type="protein sequence ID" value="XDL13601.1"/>
    <property type="molecule type" value="Genomic_DNA"/>
</dbReference>
<dbReference type="RefSeq" id="WP_033569625.1">
    <property type="nucleotide sequence ID" value="NZ_CP162411.1"/>
</dbReference>
<dbReference type="AlphaFoldDB" id="A0AB39I723"/>
<dbReference type="InterPro" id="IPR035093">
    <property type="entry name" value="RelE/ParE_toxin_dom_sf"/>
</dbReference>